<organism evidence="2 3">
    <name type="scientific">Borreliella yangtzensis</name>
    <dbReference type="NCBI Taxonomy" id="683292"/>
    <lineage>
        <taxon>Bacteria</taxon>
        <taxon>Pseudomonadati</taxon>
        <taxon>Spirochaetota</taxon>
        <taxon>Spirochaetia</taxon>
        <taxon>Spirochaetales</taxon>
        <taxon>Borreliaceae</taxon>
        <taxon>Borreliella</taxon>
    </lineage>
</organism>
<feature type="region of interest" description="Disordered" evidence="1">
    <location>
        <begin position="114"/>
        <end position="170"/>
    </location>
</feature>
<dbReference type="EMBL" id="JACHFG010000010">
    <property type="protein sequence ID" value="MBB6043469.1"/>
    <property type="molecule type" value="Genomic_DNA"/>
</dbReference>
<feature type="compositionally biased region" description="Low complexity" evidence="1">
    <location>
        <begin position="132"/>
        <end position="143"/>
    </location>
</feature>
<protein>
    <recommendedName>
        <fullName evidence="4">BBG30-like protein</fullName>
    </recommendedName>
</protein>
<name>A0ABR6PB11_9SPIR</name>
<gene>
    <name evidence="2" type="ORF">HNP68_001091</name>
</gene>
<proteinExistence type="predicted"/>
<evidence type="ECO:0008006" key="4">
    <source>
        <dbReference type="Google" id="ProtNLM"/>
    </source>
</evidence>
<accession>A0ABR6PB11</accession>
<keyword evidence="3" id="KW-1185">Reference proteome</keyword>
<evidence type="ECO:0000256" key="1">
    <source>
        <dbReference type="SAM" id="MobiDB-lite"/>
    </source>
</evidence>
<evidence type="ECO:0000313" key="3">
    <source>
        <dbReference type="Proteomes" id="UP000555838"/>
    </source>
</evidence>
<dbReference type="Proteomes" id="UP000555838">
    <property type="component" value="Unassembled WGS sequence"/>
</dbReference>
<evidence type="ECO:0000313" key="2">
    <source>
        <dbReference type="EMBL" id="MBB6043469.1"/>
    </source>
</evidence>
<dbReference type="RefSeq" id="WP_235684949.1">
    <property type="nucleotide sequence ID" value="NZ_JACHFG010000010.1"/>
</dbReference>
<sequence length="170" mass="19212">MKIRMKHLVRSLYIRRDRIWDVYMSSEVQNKAKDSSIKNFPRLGPEDFDYDYLYKYVCDWIKTKYDSKTGWFKFEKVDNREYICTARRYSSIKKILNKIIKEYKDVFIKGLQDGAAGSGSRSGRSTRSVPESGPGPELVLGSGSLPGSGSGPASLPESGQRKNPNPAAKG</sequence>
<feature type="compositionally biased region" description="Low complexity" evidence="1">
    <location>
        <begin position="114"/>
        <end position="125"/>
    </location>
</feature>
<reference evidence="2 3" key="1">
    <citation type="submission" date="2020-08" db="EMBL/GenBank/DDBJ databases">
        <title>Genomic Encyclopedia of Type Strains, Phase IV (KMG-IV): sequencing the most valuable type-strain genomes for metagenomic binning, comparative biology and taxonomic classification.</title>
        <authorList>
            <person name="Goeker M."/>
        </authorList>
    </citation>
    <scope>NUCLEOTIDE SEQUENCE [LARGE SCALE GENOMIC DNA]</scope>
    <source>
        <strain evidence="2 3">DSM 24625</strain>
    </source>
</reference>
<comment type="caution">
    <text evidence="2">The sequence shown here is derived from an EMBL/GenBank/DDBJ whole genome shotgun (WGS) entry which is preliminary data.</text>
</comment>